<keyword evidence="2" id="KW-1185">Reference proteome</keyword>
<dbReference type="AlphaFoldDB" id="A0A2K8SR90"/>
<accession>A0A2K8SR90</accession>
<dbReference type="EMBL" id="CP024785">
    <property type="protein sequence ID" value="AUB37989.1"/>
    <property type="molecule type" value="Genomic_DNA"/>
</dbReference>
<reference evidence="1 2" key="1">
    <citation type="submission" date="2017-11" db="EMBL/GenBank/DDBJ databases">
        <title>Complete genome of a free-living desiccation-tolerant cyanobacterium and its photosynthetic adaptation to extreme terrestrial habitat.</title>
        <authorList>
            <person name="Shang J."/>
        </authorList>
    </citation>
    <scope>NUCLEOTIDE SEQUENCE [LARGE SCALE GENOMIC DNA]</scope>
    <source>
        <strain evidence="1 2">CCNUN1</strain>
    </source>
</reference>
<dbReference type="Proteomes" id="UP000232003">
    <property type="component" value="Chromosome"/>
</dbReference>
<evidence type="ECO:0000313" key="2">
    <source>
        <dbReference type="Proteomes" id="UP000232003"/>
    </source>
</evidence>
<dbReference type="KEGG" id="nfl:COO91_03943"/>
<evidence type="ECO:0000313" key="1">
    <source>
        <dbReference type="EMBL" id="AUB37989.1"/>
    </source>
</evidence>
<name>A0A2K8SR90_9NOSO</name>
<protein>
    <submittedName>
        <fullName evidence="1">Uncharacterized protein</fullName>
    </submittedName>
</protein>
<sequence length="40" mass="4427">MTLVVCGDKLKEIANAIVPTLLLQICNQFCKHQTRLARGS</sequence>
<gene>
    <name evidence="1" type="ORF">COO91_03943</name>
</gene>
<organism evidence="1 2">
    <name type="scientific">Nostoc flagelliforme CCNUN1</name>
    <dbReference type="NCBI Taxonomy" id="2038116"/>
    <lineage>
        <taxon>Bacteria</taxon>
        <taxon>Bacillati</taxon>
        <taxon>Cyanobacteriota</taxon>
        <taxon>Cyanophyceae</taxon>
        <taxon>Nostocales</taxon>
        <taxon>Nostocaceae</taxon>
        <taxon>Nostoc</taxon>
    </lineage>
</organism>
<proteinExistence type="predicted"/>